<dbReference type="InterPro" id="IPR038063">
    <property type="entry name" value="Transpep_catalytic_dom"/>
</dbReference>
<dbReference type="SUPFAM" id="SSF47090">
    <property type="entry name" value="PGBD-like"/>
    <property type="match status" value="2"/>
</dbReference>
<dbReference type="GO" id="GO:0008360">
    <property type="term" value="P:regulation of cell shape"/>
    <property type="evidence" value="ECO:0007669"/>
    <property type="project" value="UniProtKB-UniRule"/>
</dbReference>
<dbReference type="InterPro" id="IPR050979">
    <property type="entry name" value="LD-transpeptidase"/>
</dbReference>
<keyword evidence="2" id="KW-0808">Transferase</keyword>
<feature type="active site" description="Proton donor/acceptor" evidence="6">
    <location>
        <position position="352"/>
    </location>
</feature>
<evidence type="ECO:0000256" key="4">
    <source>
        <dbReference type="ARBA" id="ARBA00022984"/>
    </source>
</evidence>
<dbReference type="Gene3D" id="1.10.101.10">
    <property type="entry name" value="PGBD-like superfamily/PGBD"/>
    <property type="match status" value="2"/>
</dbReference>
<evidence type="ECO:0000259" key="9">
    <source>
        <dbReference type="PROSITE" id="PS52029"/>
    </source>
</evidence>
<sequence>MDTTPRQPRDAATPRRRGRRIATTAATVSVLLLAASGAAYGVLGLSDATDTALRDRTAAQPRATEQVPSPSTSEPSGPAATPSATPDPSRAPQPSVAPEPEPIPVLAPGAGGLQVRELQSRLAQLAWFGPTTTGDYGPDTRTAVAGFQEKRGLESTGVVDRATWRRLLAMTSRPTEAQLFNRPGPALFAPGASGPQVREIQARLRQIAWFSGDVTDAYGPQTRDAVAGFQGKRGIPQTGSVDQRTLDLLEGMTSEPTADDLANREPKPSAGAPLDPRCLSGPVLCIDKTSRSLRWVVDGEVRENVEVRFGSAELPTREGQFSVYRKSRDHVSSLFNTSMPFAMFFSGGQAVHYSPDFAAHGYDGASHGCVNVRDYDAVAALFDAVPLGTKVIIYWS</sequence>
<organism evidence="10 11">
    <name type="scientific">Nocardioides mesophilus</name>
    <dbReference type="NCBI Taxonomy" id="433659"/>
    <lineage>
        <taxon>Bacteria</taxon>
        <taxon>Bacillati</taxon>
        <taxon>Actinomycetota</taxon>
        <taxon>Actinomycetes</taxon>
        <taxon>Propionibacteriales</taxon>
        <taxon>Nocardioidaceae</taxon>
        <taxon>Nocardioides</taxon>
    </lineage>
</organism>
<evidence type="ECO:0000256" key="5">
    <source>
        <dbReference type="ARBA" id="ARBA00023316"/>
    </source>
</evidence>
<dbReference type="PROSITE" id="PS52029">
    <property type="entry name" value="LD_TPASE"/>
    <property type="match status" value="1"/>
</dbReference>
<dbReference type="KEGG" id="nmes:H9L09_11775"/>
<evidence type="ECO:0000256" key="6">
    <source>
        <dbReference type="PROSITE-ProRule" id="PRU01373"/>
    </source>
</evidence>
<name>A0A7G9R6T0_9ACTN</name>
<accession>A0A7G9R6T0</accession>
<dbReference type="InterPro" id="IPR036366">
    <property type="entry name" value="PGBDSf"/>
</dbReference>
<dbReference type="GO" id="GO:0071972">
    <property type="term" value="F:peptidoglycan L,D-transpeptidase activity"/>
    <property type="evidence" value="ECO:0007669"/>
    <property type="project" value="TreeGrafter"/>
</dbReference>
<dbReference type="Gene3D" id="2.40.440.10">
    <property type="entry name" value="L,D-transpeptidase catalytic domain-like"/>
    <property type="match status" value="1"/>
</dbReference>
<feature type="compositionally biased region" description="Pro residues" evidence="7">
    <location>
        <begin position="89"/>
        <end position="105"/>
    </location>
</feature>
<evidence type="ECO:0000256" key="7">
    <source>
        <dbReference type="SAM" id="MobiDB-lite"/>
    </source>
</evidence>
<dbReference type="RefSeq" id="WP_187577145.1">
    <property type="nucleotide sequence ID" value="NZ_CP060713.1"/>
</dbReference>
<dbReference type="UniPathway" id="UPA00219"/>
<dbReference type="PANTHER" id="PTHR30582:SF33">
    <property type="entry name" value="EXPORTED PROTEIN"/>
    <property type="match status" value="1"/>
</dbReference>
<feature type="compositionally biased region" description="Low complexity" evidence="7">
    <location>
        <begin position="68"/>
        <end position="88"/>
    </location>
</feature>
<feature type="region of interest" description="Disordered" evidence="7">
    <location>
        <begin position="255"/>
        <end position="274"/>
    </location>
</feature>
<dbReference type="GO" id="GO:0016740">
    <property type="term" value="F:transferase activity"/>
    <property type="evidence" value="ECO:0007669"/>
    <property type="project" value="UniProtKB-KW"/>
</dbReference>
<dbReference type="EMBL" id="CP060713">
    <property type="protein sequence ID" value="QNN51305.1"/>
    <property type="molecule type" value="Genomic_DNA"/>
</dbReference>
<dbReference type="InterPro" id="IPR005490">
    <property type="entry name" value="LD_TPept_cat_dom"/>
</dbReference>
<dbReference type="AlphaFoldDB" id="A0A7G9R6T0"/>
<dbReference type="InterPro" id="IPR036365">
    <property type="entry name" value="PGBD-like_sf"/>
</dbReference>
<dbReference type="GO" id="GO:0071555">
    <property type="term" value="P:cell wall organization"/>
    <property type="evidence" value="ECO:0007669"/>
    <property type="project" value="UniProtKB-UniRule"/>
</dbReference>
<feature type="domain" description="L,D-TPase catalytic" evidence="9">
    <location>
        <begin position="282"/>
        <end position="394"/>
    </location>
</feature>
<dbReference type="GO" id="GO:0018104">
    <property type="term" value="P:peptidoglycan-protein cross-linking"/>
    <property type="evidence" value="ECO:0007669"/>
    <property type="project" value="TreeGrafter"/>
</dbReference>
<comment type="pathway">
    <text evidence="1 6">Cell wall biogenesis; peptidoglycan biosynthesis.</text>
</comment>
<dbReference type="PANTHER" id="PTHR30582">
    <property type="entry name" value="L,D-TRANSPEPTIDASE"/>
    <property type="match status" value="1"/>
</dbReference>
<keyword evidence="3 6" id="KW-0133">Cell shape</keyword>
<dbReference type="Proteomes" id="UP000515947">
    <property type="component" value="Chromosome"/>
</dbReference>
<dbReference type="Pfam" id="PF03734">
    <property type="entry name" value="YkuD"/>
    <property type="match status" value="1"/>
</dbReference>
<feature type="region of interest" description="Disordered" evidence="7">
    <location>
        <begin position="1"/>
        <end position="20"/>
    </location>
</feature>
<dbReference type="Pfam" id="PF01471">
    <property type="entry name" value="PG_binding_1"/>
    <property type="match status" value="2"/>
</dbReference>
<reference evidence="10 11" key="1">
    <citation type="submission" date="2020-08" db="EMBL/GenBank/DDBJ databases">
        <title>Genome sequence of Nocardioides mesophilus KACC 16243T.</title>
        <authorList>
            <person name="Hyun D.-W."/>
            <person name="Bae J.-W."/>
        </authorList>
    </citation>
    <scope>NUCLEOTIDE SEQUENCE [LARGE SCALE GENOMIC DNA]</scope>
    <source>
        <strain evidence="10 11">KACC 16243</strain>
    </source>
</reference>
<evidence type="ECO:0000256" key="3">
    <source>
        <dbReference type="ARBA" id="ARBA00022960"/>
    </source>
</evidence>
<keyword evidence="8" id="KW-1133">Transmembrane helix</keyword>
<feature type="region of interest" description="Disordered" evidence="7">
    <location>
        <begin position="55"/>
        <end position="105"/>
    </location>
</feature>
<evidence type="ECO:0000256" key="2">
    <source>
        <dbReference type="ARBA" id="ARBA00022679"/>
    </source>
</evidence>
<keyword evidence="8" id="KW-0812">Transmembrane</keyword>
<protein>
    <submittedName>
        <fullName evidence="10">Peptidoglycan-binding protein</fullName>
    </submittedName>
</protein>
<dbReference type="SUPFAM" id="SSF141523">
    <property type="entry name" value="L,D-transpeptidase catalytic domain-like"/>
    <property type="match status" value="1"/>
</dbReference>
<keyword evidence="8" id="KW-0472">Membrane</keyword>
<proteinExistence type="predicted"/>
<gene>
    <name evidence="10" type="ORF">H9L09_11775</name>
</gene>
<keyword evidence="11" id="KW-1185">Reference proteome</keyword>
<evidence type="ECO:0000313" key="10">
    <source>
        <dbReference type="EMBL" id="QNN51305.1"/>
    </source>
</evidence>
<feature type="transmembrane region" description="Helical" evidence="8">
    <location>
        <begin position="21"/>
        <end position="43"/>
    </location>
</feature>
<keyword evidence="4 6" id="KW-0573">Peptidoglycan synthesis</keyword>
<evidence type="ECO:0000313" key="11">
    <source>
        <dbReference type="Proteomes" id="UP000515947"/>
    </source>
</evidence>
<dbReference type="InterPro" id="IPR002477">
    <property type="entry name" value="Peptidoglycan-bd-like"/>
</dbReference>
<evidence type="ECO:0000256" key="8">
    <source>
        <dbReference type="SAM" id="Phobius"/>
    </source>
</evidence>
<evidence type="ECO:0000256" key="1">
    <source>
        <dbReference type="ARBA" id="ARBA00004752"/>
    </source>
</evidence>
<feature type="active site" description="Nucleophile" evidence="6">
    <location>
        <position position="369"/>
    </location>
</feature>
<keyword evidence="5 6" id="KW-0961">Cell wall biogenesis/degradation</keyword>
<dbReference type="GO" id="GO:0005576">
    <property type="term" value="C:extracellular region"/>
    <property type="evidence" value="ECO:0007669"/>
    <property type="project" value="TreeGrafter"/>
</dbReference>
<dbReference type="CDD" id="cd16913">
    <property type="entry name" value="YkuD_like"/>
    <property type="match status" value="1"/>
</dbReference>